<dbReference type="AlphaFoldDB" id="A0A0E2HEP2"/>
<organism evidence="2 3">
    <name type="scientific">[Clostridium] clostridioforme 90A8</name>
    <dbReference type="NCBI Taxonomy" id="999408"/>
    <lineage>
        <taxon>Bacteria</taxon>
        <taxon>Bacillati</taxon>
        <taxon>Bacillota</taxon>
        <taxon>Clostridia</taxon>
        <taxon>Lachnospirales</taxon>
        <taxon>Lachnospiraceae</taxon>
        <taxon>Enterocloster</taxon>
    </lineage>
</organism>
<evidence type="ECO:0000313" key="2">
    <source>
        <dbReference type="EMBL" id="ENZ18298.1"/>
    </source>
</evidence>
<gene>
    <name evidence="2" type="ORF">HMPREF1090_01341</name>
</gene>
<dbReference type="HOGENOM" id="CLU_086622_2_1_9"/>
<comment type="caution">
    <text evidence="2">The sequence shown here is derived from an EMBL/GenBank/DDBJ whole genome shotgun (WGS) entry which is preliminary data.</text>
</comment>
<feature type="transmembrane region" description="Helical" evidence="1">
    <location>
        <begin position="214"/>
        <end position="233"/>
    </location>
</feature>
<accession>A0A0E2HEP2</accession>
<dbReference type="EMBL" id="AGYR01000011">
    <property type="protein sequence ID" value="ENZ18298.1"/>
    <property type="molecule type" value="Genomic_DNA"/>
</dbReference>
<keyword evidence="1" id="KW-0812">Transmembrane</keyword>
<keyword evidence="1" id="KW-0472">Membrane</keyword>
<feature type="transmembrane region" description="Helical" evidence="1">
    <location>
        <begin position="141"/>
        <end position="159"/>
    </location>
</feature>
<keyword evidence="1" id="KW-1133">Transmembrane helix</keyword>
<name>A0A0E2HEP2_9FIRM</name>
<reference evidence="2 3" key="1">
    <citation type="submission" date="2013-01" db="EMBL/GenBank/DDBJ databases">
        <title>The Genome Sequence of Clostridium clostridioforme 90A8.</title>
        <authorList>
            <consortium name="The Broad Institute Genome Sequencing Platform"/>
            <person name="Earl A."/>
            <person name="Ward D."/>
            <person name="Feldgarden M."/>
            <person name="Gevers D."/>
            <person name="Courvalin P."/>
            <person name="Lambert T."/>
            <person name="Walker B."/>
            <person name="Young S.K."/>
            <person name="Zeng Q."/>
            <person name="Gargeya S."/>
            <person name="Fitzgerald M."/>
            <person name="Haas B."/>
            <person name="Abouelleil A."/>
            <person name="Alvarado L."/>
            <person name="Arachchi H.M."/>
            <person name="Berlin A.M."/>
            <person name="Chapman S.B."/>
            <person name="Dewar J."/>
            <person name="Goldberg J."/>
            <person name="Griggs A."/>
            <person name="Gujja S."/>
            <person name="Hansen M."/>
            <person name="Howarth C."/>
            <person name="Imamovic A."/>
            <person name="Larimer J."/>
            <person name="McCowan C."/>
            <person name="Murphy C."/>
            <person name="Neiman D."/>
            <person name="Pearson M."/>
            <person name="Priest M."/>
            <person name="Roberts A."/>
            <person name="Saif S."/>
            <person name="Shea T."/>
            <person name="Sisk P."/>
            <person name="Sykes S."/>
            <person name="Wortman J."/>
            <person name="Nusbaum C."/>
            <person name="Birren B."/>
        </authorList>
    </citation>
    <scope>NUCLEOTIDE SEQUENCE [LARGE SCALE GENOMIC DNA]</scope>
    <source>
        <strain evidence="2 3">90A8</strain>
    </source>
</reference>
<feature type="transmembrane region" description="Helical" evidence="1">
    <location>
        <begin position="99"/>
        <end position="121"/>
    </location>
</feature>
<feature type="transmembrane region" description="Helical" evidence="1">
    <location>
        <begin position="17"/>
        <end position="37"/>
    </location>
</feature>
<dbReference type="RefSeq" id="WP_002595298.1">
    <property type="nucleotide sequence ID" value="NZ_KB851009.1"/>
</dbReference>
<dbReference type="Pfam" id="PF12730">
    <property type="entry name" value="ABC2_membrane_4"/>
    <property type="match status" value="1"/>
</dbReference>
<evidence type="ECO:0000256" key="1">
    <source>
        <dbReference type="SAM" id="Phobius"/>
    </source>
</evidence>
<dbReference type="PATRIC" id="fig|999408.3.peg.1441"/>
<evidence type="ECO:0000313" key="3">
    <source>
        <dbReference type="Proteomes" id="UP000013085"/>
    </source>
</evidence>
<dbReference type="Proteomes" id="UP000013085">
    <property type="component" value="Unassembled WGS sequence"/>
</dbReference>
<sequence length="241" mass="26476">MIVKAIICERMKCRGTLIWPAFLLIPVIPILLGAGNYLSNLDLLKSGWYSYWTQVTLFYATFFFAPLIGAYCAFLWRYENFNSCRNTLFACPVSYHTIYLSKFILVCAISGLTQIWFALLFFASGKVIGLPGLPPGDLCFWMIRGLAGAFVIAALQFLVATEIRSFATPIAVGLAGGVTGLIAANTKAGLLWPYSQMLLGMNSNKSEDVLGQNTVLFFVICAFYLLGVSLTGIGRIKNKKG</sequence>
<feature type="transmembrane region" description="Helical" evidence="1">
    <location>
        <begin position="57"/>
        <end position="78"/>
    </location>
</feature>
<proteinExistence type="predicted"/>
<feature type="transmembrane region" description="Helical" evidence="1">
    <location>
        <begin position="171"/>
        <end position="194"/>
    </location>
</feature>
<protein>
    <submittedName>
        <fullName evidence="2">Uncharacterized protein</fullName>
    </submittedName>
</protein>
<dbReference type="CDD" id="cd21809">
    <property type="entry name" value="ABC-2_lan_permease-like"/>
    <property type="match status" value="1"/>
</dbReference>